<sequence>MADNNFYLELLKDSNLTNISNEDKEIITIKIWTLLGKVTERYTMGDSSSVPVEIAEELLKSITFLLKKEMKNGKFEVDIFECENLEGVWKDSWITIEKDIAMGKDLLEEVIKTSTGIENISYDDTVMGIEKGLKIYDYRFLAHEVPCSIDYQLSNPVDEDMQGIDFINEYLTRLLFENKFCNNFEKEKIIGILKSYCRDYKGLLINIFEPVLTNVIGLEMLEADIFELEIKSYEREILLYTFKKMNIEEDIIKAASNICNKLKIVSDYEINYVKMTVLNLLPRIKEGIKNNNIENIFLSYKIEEDEVRDIFVSNENMDDERLRGLIEEIRVCRFTKDKIAAIHKEVRSLDDLVEIFNNCIWEDEVEEIVNNLNKEEVEALKYYLNNKLNDNISNTGWEQKFIK</sequence>
<accession>A0A174SDT8</accession>
<reference evidence="1 2" key="1">
    <citation type="submission" date="2016-06" db="EMBL/GenBank/DDBJ databases">
        <authorList>
            <person name="Kjaerup R.B."/>
            <person name="Dalgaard T.S."/>
            <person name="Juul-Madsen H.R."/>
        </authorList>
    </citation>
    <scope>NUCLEOTIDE SEQUENCE [LARGE SCALE GENOMIC DNA]</scope>
    <source>
        <strain evidence="1 2">373-A1</strain>
    </source>
</reference>
<dbReference type="RefSeq" id="WP_055183682.1">
    <property type="nucleotide sequence ID" value="NZ_CZBQ01000003.1"/>
</dbReference>
<dbReference type="Pfam" id="PF19677">
    <property type="entry name" value="DUF6179"/>
    <property type="match status" value="1"/>
</dbReference>
<comment type="caution">
    <text evidence="1">The sequence shown here is derived from an EMBL/GenBank/DDBJ whole genome shotgun (WGS) entry which is preliminary data.</text>
</comment>
<protein>
    <submittedName>
        <fullName evidence="1">Uncharacterized protein</fullName>
    </submittedName>
</protein>
<dbReference type="Proteomes" id="UP000092714">
    <property type="component" value="Unassembled WGS sequence"/>
</dbReference>
<keyword evidence="2" id="KW-1185">Reference proteome</keyword>
<gene>
    <name evidence="1" type="ORF">CP373A1_10820</name>
</gene>
<dbReference type="InterPro" id="IPR045751">
    <property type="entry name" value="DUF6179"/>
</dbReference>
<organism evidence="1 2">
    <name type="scientific">Clostridium paraputrificum</name>
    <dbReference type="NCBI Taxonomy" id="29363"/>
    <lineage>
        <taxon>Bacteria</taxon>
        <taxon>Bacillati</taxon>
        <taxon>Bacillota</taxon>
        <taxon>Clostridia</taxon>
        <taxon>Eubacteriales</taxon>
        <taxon>Clostridiaceae</taxon>
        <taxon>Clostridium</taxon>
    </lineage>
</organism>
<evidence type="ECO:0000313" key="2">
    <source>
        <dbReference type="Proteomes" id="UP000092714"/>
    </source>
</evidence>
<dbReference type="EMBL" id="MAPZ01000020">
    <property type="protein sequence ID" value="OBY10385.1"/>
    <property type="molecule type" value="Genomic_DNA"/>
</dbReference>
<dbReference type="OrthoDB" id="3173587at2"/>
<name>A0A174SDT8_9CLOT</name>
<proteinExistence type="predicted"/>
<dbReference type="AlphaFoldDB" id="A0A174SDT8"/>
<evidence type="ECO:0000313" key="1">
    <source>
        <dbReference type="EMBL" id="OBY10385.1"/>
    </source>
</evidence>